<accession>A0A6J5FTW0</accession>
<dbReference type="GO" id="GO:0016829">
    <property type="term" value="F:lyase activity"/>
    <property type="evidence" value="ECO:0007669"/>
    <property type="project" value="InterPro"/>
</dbReference>
<dbReference type="SUPFAM" id="SSF103378">
    <property type="entry name" value="2-methylcitrate dehydratase PrpD"/>
    <property type="match status" value="1"/>
</dbReference>
<reference evidence="2 3" key="1">
    <citation type="submission" date="2020-04" db="EMBL/GenBank/DDBJ databases">
        <authorList>
            <person name="De Canck E."/>
        </authorList>
    </citation>
    <scope>NUCLEOTIDE SEQUENCE [LARGE SCALE GENOMIC DNA]</scope>
    <source>
        <strain evidence="2 3">LMG 27177</strain>
    </source>
</reference>
<dbReference type="Proteomes" id="UP000494252">
    <property type="component" value="Unassembled WGS sequence"/>
</dbReference>
<gene>
    <name evidence="2" type="ORF">LMG27177_01689</name>
</gene>
<evidence type="ECO:0000313" key="2">
    <source>
        <dbReference type="EMBL" id="CAB3784812.1"/>
    </source>
</evidence>
<organism evidence="2 3">
    <name type="scientific">Paraburkholderia fynbosensis</name>
    <dbReference type="NCBI Taxonomy" id="1200993"/>
    <lineage>
        <taxon>Bacteria</taxon>
        <taxon>Pseudomonadati</taxon>
        <taxon>Pseudomonadota</taxon>
        <taxon>Betaproteobacteria</taxon>
        <taxon>Burkholderiales</taxon>
        <taxon>Burkholderiaceae</taxon>
        <taxon>Paraburkholderia</taxon>
    </lineage>
</organism>
<keyword evidence="1" id="KW-0732">Signal</keyword>
<sequence>MQCKCRRSTWRSRASPASAMCSTAPTISSLHYRASPKPEAMLDGLGSRFYVTETAIKTYSVAYSVQSPLDALLTLRKQYGLTPDNERSNAKARDLVAPVPGERKTQQLIEQVNKLETVDNLQQLRPFFTVWIDWRTRCVTASAPECRMACFTDPPVKQAIRVRCRVWPRRETHARAVAAQ</sequence>
<proteinExistence type="predicted"/>
<dbReference type="AlphaFoldDB" id="A0A6J5FTW0"/>
<keyword evidence="3" id="KW-1185">Reference proteome</keyword>
<dbReference type="EMBL" id="CADIKI010000004">
    <property type="protein sequence ID" value="CAB3784812.1"/>
    <property type="molecule type" value="Genomic_DNA"/>
</dbReference>
<evidence type="ECO:0000313" key="3">
    <source>
        <dbReference type="Proteomes" id="UP000494252"/>
    </source>
</evidence>
<feature type="chain" id="PRO_5026851437" evidence="1">
    <location>
        <begin position="20"/>
        <end position="180"/>
    </location>
</feature>
<feature type="signal peptide" evidence="1">
    <location>
        <begin position="1"/>
        <end position="19"/>
    </location>
</feature>
<name>A0A6J5FTW0_9BURK</name>
<evidence type="ECO:0000256" key="1">
    <source>
        <dbReference type="SAM" id="SignalP"/>
    </source>
</evidence>
<protein>
    <submittedName>
        <fullName evidence="2">Uncharacterized protein</fullName>
    </submittedName>
</protein>
<dbReference type="InterPro" id="IPR036148">
    <property type="entry name" value="MmgE/PrpD_sf"/>
</dbReference>